<reference evidence="2 3" key="1">
    <citation type="submission" date="2019-03" db="EMBL/GenBank/DDBJ databases">
        <title>Genomic Encyclopedia of Type Strains, Phase III (KMG-III): the genomes of soil and plant-associated and newly described type strains.</title>
        <authorList>
            <person name="Whitman W."/>
        </authorList>
    </citation>
    <scope>NUCLEOTIDE SEQUENCE [LARGE SCALE GENOMIC DNA]</scope>
    <source>
        <strain evidence="2 3">VKMAc-2574</strain>
    </source>
</reference>
<evidence type="ECO:0000313" key="2">
    <source>
        <dbReference type="EMBL" id="TDW94510.1"/>
    </source>
</evidence>
<comment type="caution">
    <text evidence="2">The sequence shown here is derived from an EMBL/GenBank/DDBJ whole genome shotgun (WGS) entry which is preliminary data.</text>
</comment>
<keyword evidence="3" id="KW-1185">Reference proteome</keyword>
<organism evidence="2 3">
    <name type="scientific">Kribbella pratensis</name>
    <dbReference type="NCBI Taxonomy" id="2512112"/>
    <lineage>
        <taxon>Bacteria</taxon>
        <taxon>Bacillati</taxon>
        <taxon>Actinomycetota</taxon>
        <taxon>Actinomycetes</taxon>
        <taxon>Propionibacteriales</taxon>
        <taxon>Kribbellaceae</taxon>
        <taxon>Kribbella</taxon>
    </lineage>
</organism>
<accession>A0ABY2FPK3</accession>
<gene>
    <name evidence="2" type="ORF">EV137_1825</name>
</gene>
<feature type="chain" id="PRO_5045856978" evidence="1">
    <location>
        <begin position="24"/>
        <end position="304"/>
    </location>
</feature>
<name>A0ABY2FPK3_9ACTN</name>
<feature type="signal peptide" evidence="1">
    <location>
        <begin position="1"/>
        <end position="23"/>
    </location>
</feature>
<keyword evidence="1" id="KW-0732">Signal</keyword>
<dbReference type="RefSeq" id="WP_134127773.1">
    <property type="nucleotide sequence ID" value="NZ_SODU01000001.1"/>
</dbReference>
<evidence type="ECO:0000256" key="1">
    <source>
        <dbReference type="SAM" id="SignalP"/>
    </source>
</evidence>
<evidence type="ECO:0000313" key="3">
    <source>
        <dbReference type="Proteomes" id="UP000295060"/>
    </source>
</evidence>
<proteinExistence type="predicted"/>
<protein>
    <submittedName>
        <fullName evidence="2">Uncharacterized protein</fullName>
    </submittedName>
</protein>
<dbReference type="Proteomes" id="UP000295060">
    <property type="component" value="Unassembled WGS sequence"/>
</dbReference>
<sequence>MKLRRFALVLTGFGLLAASSTTAATAAAAPGSAVAAAATTCWNSVVWPTKANVVDTVDVTARKPPAPVSPPYVYSKFFASRFMDRWYLAWNAAGTQYYAFGLFLLGSNLYRQTTVLSGGSPAQSKAVRVGTGWASFKSIATSNYPLKGSRPAYLYGLNSNGNLYRYAPNGAGYRSAGSFAGFRGFKTMTMISEERTYDTLLMTTTAGALYTIHIPTTASAKPVVKLIRKSGWAAYESLVVNKCGVNGATVIIAVDHDTQSGYQYGFSKFNGTATAMTSYGKVPVVFNGLNHTSQIGFQFILLGE</sequence>
<dbReference type="EMBL" id="SODU01000001">
    <property type="protein sequence ID" value="TDW94510.1"/>
    <property type="molecule type" value="Genomic_DNA"/>
</dbReference>
<dbReference type="Gene3D" id="2.115.10.10">
    <property type="entry name" value="Tachylectin 2"/>
    <property type="match status" value="1"/>
</dbReference>